<dbReference type="Proteomes" id="UP000075920">
    <property type="component" value="Unassembled WGS sequence"/>
</dbReference>
<evidence type="ECO:0000313" key="4">
    <source>
        <dbReference type="Proteomes" id="UP000075920"/>
    </source>
</evidence>
<evidence type="ECO:0000256" key="1">
    <source>
        <dbReference type="SAM" id="MobiDB-lite"/>
    </source>
</evidence>
<feature type="chain" id="PRO_5008141666" description="Secreted protein" evidence="2">
    <location>
        <begin position="33"/>
        <end position="81"/>
    </location>
</feature>
<name>A0A182WPE1_9DIPT</name>
<organism evidence="3 4">
    <name type="scientific">Anopheles minimus</name>
    <dbReference type="NCBI Taxonomy" id="112268"/>
    <lineage>
        <taxon>Eukaryota</taxon>
        <taxon>Metazoa</taxon>
        <taxon>Ecdysozoa</taxon>
        <taxon>Arthropoda</taxon>
        <taxon>Hexapoda</taxon>
        <taxon>Insecta</taxon>
        <taxon>Pterygota</taxon>
        <taxon>Neoptera</taxon>
        <taxon>Endopterygota</taxon>
        <taxon>Diptera</taxon>
        <taxon>Nematocera</taxon>
        <taxon>Culicoidea</taxon>
        <taxon>Culicidae</taxon>
        <taxon>Anophelinae</taxon>
        <taxon>Anopheles</taxon>
    </lineage>
</organism>
<proteinExistence type="predicted"/>
<dbReference type="VEuPathDB" id="VectorBase:AMIN014546"/>
<feature type="compositionally biased region" description="Polar residues" evidence="1">
    <location>
        <begin position="41"/>
        <end position="57"/>
    </location>
</feature>
<dbReference type="EnsemblMetazoa" id="AMIN014546-RA">
    <property type="protein sequence ID" value="AMIN014546-PA"/>
    <property type="gene ID" value="AMIN014546"/>
</dbReference>
<evidence type="ECO:0008006" key="5">
    <source>
        <dbReference type="Google" id="ProtNLM"/>
    </source>
</evidence>
<feature type="region of interest" description="Disordered" evidence="1">
    <location>
        <begin position="36"/>
        <end position="57"/>
    </location>
</feature>
<reference evidence="4" key="1">
    <citation type="submission" date="2013-03" db="EMBL/GenBank/DDBJ databases">
        <title>The Genome Sequence of Anopheles minimus MINIMUS1.</title>
        <authorList>
            <consortium name="The Broad Institute Genomics Platform"/>
            <person name="Neafsey D.E."/>
            <person name="Walton C."/>
            <person name="Walker B."/>
            <person name="Young S.K."/>
            <person name="Zeng Q."/>
            <person name="Gargeya S."/>
            <person name="Fitzgerald M."/>
            <person name="Haas B."/>
            <person name="Abouelleil A."/>
            <person name="Allen A.W."/>
            <person name="Alvarado L."/>
            <person name="Arachchi H.M."/>
            <person name="Berlin A.M."/>
            <person name="Chapman S.B."/>
            <person name="Gainer-Dewar J."/>
            <person name="Goldberg J."/>
            <person name="Griggs A."/>
            <person name="Gujja S."/>
            <person name="Hansen M."/>
            <person name="Howarth C."/>
            <person name="Imamovic A."/>
            <person name="Ireland A."/>
            <person name="Larimer J."/>
            <person name="McCowan C."/>
            <person name="Murphy C."/>
            <person name="Pearson M."/>
            <person name="Poon T.W."/>
            <person name="Priest M."/>
            <person name="Roberts A."/>
            <person name="Saif S."/>
            <person name="Shea T."/>
            <person name="Sisk P."/>
            <person name="Sykes S."/>
            <person name="Wortman J."/>
            <person name="Nusbaum C."/>
            <person name="Birren B."/>
        </authorList>
    </citation>
    <scope>NUCLEOTIDE SEQUENCE [LARGE SCALE GENOMIC DNA]</scope>
    <source>
        <strain evidence="4">MINIMUS1</strain>
    </source>
</reference>
<keyword evidence="4" id="KW-1185">Reference proteome</keyword>
<evidence type="ECO:0000313" key="3">
    <source>
        <dbReference type="EnsemblMetazoa" id="AMIN014546-PA"/>
    </source>
</evidence>
<dbReference type="AlphaFoldDB" id="A0A182WPE1"/>
<reference evidence="3" key="2">
    <citation type="submission" date="2020-05" db="UniProtKB">
        <authorList>
            <consortium name="EnsemblMetazoa"/>
        </authorList>
    </citation>
    <scope>IDENTIFICATION</scope>
    <source>
        <strain evidence="3">MINIMUS1</strain>
    </source>
</reference>
<keyword evidence="2" id="KW-0732">Signal</keyword>
<feature type="signal peptide" evidence="2">
    <location>
        <begin position="1"/>
        <end position="32"/>
    </location>
</feature>
<protein>
    <recommendedName>
        <fullName evidence="5">Secreted protein</fullName>
    </recommendedName>
</protein>
<dbReference type="PROSITE" id="PS51257">
    <property type="entry name" value="PROKAR_LIPOPROTEIN"/>
    <property type="match status" value="1"/>
</dbReference>
<sequence>MRSSDGTRRDGVGLVLPTWAGTVAVLAACVTGNACPGSADQPKNQTHTQANEGQIFHSNASRRCGERLELSEAKGNWKIKK</sequence>
<accession>A0A182WPE1</accession>
<evidence type="ECO:0000256" key="2">
    <source>
        <dbReference type="SAM" id="SignalP"/>
    </source>
</evidence>